<comment type="caution">
    <text evidence="1">The sequence shown here is derived from an EMBL/GenBank/DDBJ whole genome shotgun (WGS) entry which is preliminary data.</text>
</comment>
<dbReference type="Proteomes" id="UP000466535">
    <property type="component" value="Unassembled WGS sequence"/>
</dbReference>
<dbReference type="EMBL" id="WUUT01000002">
    <property type="protein sequence ID" value="MXR51329.1"/>
    <property type="molecule type" value="Genomic_DNA"/>
</dbReference>
<dbReference type="OrthoDB" id="191500at2157"/>
<dbReference type="AlphaFoldDB" id="A0A6B0TDR2"/>
<organism evidence="1 2">
    <name type="scientific">Halovenus carboxidivorans</name>
    <dbReference type="NCBI Taxonomy" id="2692199"/>
    <lineage>
        <taxon>Archaea</taxon>
        <taxon>Methanobacteriati</taxon>
        <taxon>Methanobacteriota</taxon>
        <taxon>Stenosarchaea group</taxon>
        <taxon>Halobacteria</taxon>
        <taxon>Halobacteriales</taxon>
        <taxon>Haloarculaceae</taxon>
        <taxon>Halovenus</taxon>
    </lineage>
</organism>
<dbReference type="RefSeq" id="WP_159763463.1">
    <property type="nucleotide sequence ID" value="NZ_WUUT01000002.1"/>
</dbReference>
<accession>A0A6B0TDR2</accession>
<dbReference type="Pfam" id="PF19125">
    <property type="entry name" value="DUF5809"/>
    <property type="match status" value="1"/>
</dbReference>
<reference evidence="1 2" key="1">
    <citation type="submission" date="2019-12" db="EMBL/GenBank/DDBJ databases">
        <title>Isolation and characterization of three novel carbon monoxide-oxidizing members of Halobacteria from salione crusts and soils.</title>
        <authorList>
            <person name="Myers M.R."/>
            <person name="King G.M."/>
        </authorList>
    </citation>
    <scope>NUCLEOTIDE SEQUENCE [LARGE SCALE GENOMIC DNA]</scope>
    <source>
        <strain evidence="1 2">WSH3</strain>
    </source>
</reference>
<sequence length="143" mass="16056">METEGSFLPETAAAARARYGRLESTAKGIVREVTRAMEFDGDEYDRRVTDDVIETAQDALFASQLEVTVGSREEYEQWRAETDHEVVEVGSENVDHVAWHAPPATGTAVAATFQDKREAAVETLRRQAFGRCYRELLAEETEQ</sequence>
<proteinExistence type="predicted"/>
<keyword evidence="2" id="KW-1185">Reference proteome</keyword>
<name>A0A6B0TDR2_9EURY</name>
<dbReference type="InterPro" id="IPR043832">
    <property type="entry name" value="DUF5809"/>
</dbReference>
<protein>
    <submittedName>
        <fullName evidence="1">Uncharacterized protein</fullName>
    </submittedName>
</protein>
<evidence type="ECO:0000313" key="2">
    <source>
        <dbReference type="Proteomes" id="UP000466535"/>
    </source>
</evidence>
<gene>
    <name evidence="1" type="ORF">GRX03_06880</name>
</gene>
<evidence type="ECO:0000313" key="1">
    <source>
        <dbReference type="EMBL" id="MXR51329.1"/>
    </source>
</evidence>